<dbReference type="Proteomes" id="UP000218899">
    <property type="component" value="Chromosome"/>
</dbReference>
<feature type="domain" description="ABC transporter" evidence="8">
    <location>
        <begin position="352"/>
        <end position="588"/>
    </location>
</feature>
<dbReference type="OrthoDB" id="6336411at2"/>
<dbReference type="SUPFAM" id="SSF90123">
    <property type="entry name" value="ABC transporter transmembrane region"/>
    <property type="match status" value="1"/>
</dbReference>
<evidence type="ECO:0000256" key="5">
    <source>
        <dbReference type="ARBA" id="ARBA00022989"/>
    </source>
</evidence>
<feature type="transmembrane region" description="Helical" evidence="7">
    <location>
        <begin position="296"/>
        <end position="316"/>
    </location>
</feature>
<dbReference type="GO" id="GO:0005886">
    <property type="term" value="C:plasma membrane"/>
    <property type="evidence" value="ECO:0007669"/>
    <property type="project" value="UniProtKB-SubCell"/>
</dbReference>
<evidence type="ECO:0000256" key="6">
    <source>
        <dbReference type="ARBA" id="ARBA00023136"/>
    </source>
</evidence>
<gene>
    <name evidence="10" type="ORF">SVA_0934</name>
</gene>
<dbReference type="EMBL" id="AP014936">
    <property type="protein sequence ID" value="BAU47513.1"/>
    <property type="molecule type" value="Genomic_DNA"/>
</dbReference>
<dbReference type="AlphaFoldDB" id="A0A1B4V225"/>
<feature type="transmembrane region" description="Helical" evidence="7">
    <location>
        <begin position="75"/>
        <end position="99"/>
    </location>
</feature>
<dbReference type="SMART" id="SM00382">
    <property type="entry name" value="AAA"/>
    <property type="match status" value="1"/>
</dbReference>
<dbReference type="SUPFAM" id="SSF52540">
    <property type="entry name" value="P-loop containing nucleoside triphosphate hydrolases"/>
    <property type="match status" value="1"/>
</dbReference>
<comment type="subcellular location">
    <subcellularLocation>
        <location evidence="1">Cell membrane</location>
        <topology evidence="1">Multi-pass membrane protein</topology>
    </subcellularLocation>
</comment>
<dbReference type="NCBIfam" id="TIGR02204">
    <property type="entry name" value="MsbA_rel"/>
    <property type="match status" value="1"/>
</dbReference>
<dbReference type="InterPro" id="IPR011918">
    <property type="entry name" value="ABC_MsbA_ATP-bd"/>
</dbReference>
<evidence type="ECO:0000256" key="4">
    <source>
        <dbReference type="ARBA" id="ARBA00022840"/>
    </source>
</evidence>
<evidence type="ECO:0000256" key="7">
    <source>
        <dbReference type="SAM" id="Phobius"/>
    </source>
</evidence>
<dbReference type="InterPro" id="IPR017871">
    <property type="entry name" value="ABC_transporter-like_CS"/>
</dbReference>
<dbReference type="KEGG" id="sva:SVA_0934"/>
<feature type="transmembrane region" description="Helical" evidence="7">
    <location>
        <begin position="174"/>
        <end position="193"/>
    </location>
</feature>
<dbReference type="GO" id="GO:0015421">
    <property type="term" value="F:ABC-type oligopeptide transporter activity"/>
    <property type="evidence" value="ECO:0007669"/>
    <property type="project" value="TreeGrafter"/>
</dbReference>
<dbReference type="GO" id="GO:0005524">
    <property type="term" value="F:ATP binding"/>
    <property type="evidence" value="ECO:0007669"/>
    <property type="project" value="UniProtKB-KW"/>
</dbReference>
<keyword evidence="5 7" id="KW-1133">Transmembrane helix</keyword>
<keyword evidence="2 7" id="KW-0812">Transmembrane</keyword>
<keyword evidence="3" id="KW-0547">Nucleotide-binding</keyword>
<feature type="domain" description="ABC transmembrane type-1" evidence="9">
    <location>
        <begin position="35"/>
        <end position="317"/>
    </location>
</feature>
<evidence type="ECO:0000256" key="2">
    <source>
        <dbReference type="ARBA" id="ARBA00022692"/>
    </source>
</evidence>
<dbReference type="InterPro" id="IPR036640">
    <property type="entry name" value="ABC1_TM_sf"/>
</dbReference>
<sequence length="605" mass="65063">MARRAPITEQRPSSRNLRVLARLFAFVRPYRAALAGALAALLVAAGAVLGFGLVLQRVVDQGLSSGSVGALNHALLLFLVVVTVMAVSVAARVYLVTWIGERVVADIRKAVFAQVLRLDPTFFEVTRTGEVISRITTDTSLLQVVVGSTLAIAARNALLIAGGLAMLIVTSPKLALLVLLGVPVVILPLWLLGHRVRGFSRASQDRIADVGAYVDEVLHGIRTVQAFCHEAVDRVRYGQHVEAAFAAAVQRSRASALLTALVMLLTFGAISVVLWVGGHDVVAGRLTGGELSAFVFYAVLVAGSVGALSEIAGELLRAAGATERLLELLDTEPRITSPVHPLALPGPARGRLELGRVTFRYPSRPDAKALDDVSFTLEPGENVALVGPSGAGKSTVLQLLLRFYDPESGTIRFDGVDVRDADPRALRRRIALVPQDPVIFGADAWENIRYGHESVTDDDVRRAAEAAHATEFLDRLPQGFATFLGERGVRLSGGQRQRIAIARAILRDPALLLLDEATSALDAESERLVQDALARLMRHRTTLIIAHRLATVRRVDRILVMDRGRIAASGRHEQLMAEQGLYARLAALQFRAMPAAETLNAPVGA</sequence>
<keyword evidence="4 10" id="KW-0067">ATP-binding</keyword>
<evidence type="ECO:0000259" key="9">
    <source>
        <dbReference type="PROSITE" id="PS50929"/>
    </source>
</evidence>
<feature type="transmembrane region" description="Helical" evidence="7">
    <location>
        <begin position="144"/>
        <end position="168"/>
    </location>
</feature>
<evidence type="ECO:0000256" key="3">
    <source>
        <dbReference type="ARBA" id="ARBA00022741"/>
    </source>
</evidence>
<feature type="transmembrane region" description="Helical" evidence="7">
    <location>
        <begin position="256"/>
        <end position="276"/>
    </location>
</feature>
<proteinExistence type="predicted"/>
<dbReference type="InterPro" id="IPR003593">
    <property type="entry name" value="AAA+_ATPase"/>
</dbReference>
<reference evidence="10 11" key="1">
    <citation type="submission" date="2015-08" db="EMBL/GenBank/DDBJ databases">
        <title>Complete genome sequence of Sulfurifustis variabilis.</title>
        <authorList>
            <person name="Miura A."/>
            <person name="Kojima H."/>
            <person name="Fukui M."/>
        </authorList>
    </citation>
    <scope>NUCLEOTIDE SEQUENCE [LARGE SCALE GENOMIC DNA]</scope>
    <source>
        <strain evidence="11">skN76</strain>
    </source>
</reference>
<dbReference type="PROSITE" id="PS00211">
    <property type="entry name" value="ABC_TRANSPORTER_1"/>
    <property type="match status" value="1"/>
</dbReference>
<dbReference type="RefSeq" id="WP_096459438.1">
    <property type="nucleotide sequence ID" value="NZ_AP014936.1"/>
</dbReference>
<dbReference type="InterPro" id="IPR039421">
    <property type="entry name" value="Type_1_exporter"/>
</dbReference>
<name>A0A1B4V225_9GAMM</name>
<dbReference type="GO" id="GO:0016887">
    <property type="term" value="F:ATP hydrolysis activity"/>
    <property type="evidence" value="ECO:0007669"/>
    <property type="project" value="InterPro"/>
</dbReference>
<dbReference type="InterPro" id="IPR011527">
    <property type="entry name" value="ABC1_TM_dom"/>
</dbReference>
<dbReference type="PROSITE" id="PS50929">
    <property type="entry name" value="ABC_TM1F"/>
    <property type="match status" value="1"/>
</dbReference>
<dbReference type="CDD" id="cd18575">
    <property type="entry name" value="ABC_6TM_bac_exporter_ABCB8_10_like"/>
    <property type="match status" value="1"/>
</dbReference>
<dbReference type="Gene3D" id="1.20.1560.10">
    <property type="entry name" value="ABC transporter type 1, transmembrane domain"/>
    <property type="match status" value="1"/>
</dbReference>
<dbReference type="PANTHER" id="PTHR43394">
    <property type="entry name" value="ATP-DEPENDENT PERMEASE MDL1, MITOCHONDRIAL"/>
    <property type="match status" value="1"/>
</dbReference>
<feature type="transmembrane region" description="Helical" evidence="7">
    <location>
        <begin position="32"/>
        <end position="55"/>
    </location>
</feature>
<dbReference type="Pfam" id="PF00005">
    <property type="entry name" value="ABC_tran"/>
    <property type="match status" value="1"/>
</dbReference>
<keyword evidence="11" id="KW-1185">Reference proteome</keyword>
<accession>A0A1B4V225</accession>
<dbReference type="GO" id="GO:0090374">
    <property type="term" value="P:oligopeptide export from mitochondrion"/>
    <property type="evidence" value="ECO:0007669"/>
    <property type="project" value="TreeGrafter"/>
</dbReference>
<dbReference type="FunFam" id="3.40.50.300:FF:000218">
    <property type="entry name" value="Multidrug ABC transporter ATP-binding protein"/>
    <property type="match status" value="1"/>
</dbReference>
<evidence type="ECO:0000259" key="8">
    <source>
        <dbReference type="PROSITE" id="PS50893"/>
    </source>
</evidence>
<organism evidence="10 11">
    <name type="scientific">Sulfurifustis variabilis</name>
    <dbReference type="NCBI Taxonomy" id="1675686"/>
    <lineage>
        <taxon>Bacteria</taxon>
        <taxon>Pseudomonadati</taxon>
        <taxon>Pseudomonadota</taxon>
        <taxon>Gammaproteobacteria</taxon>
        <taxon>Acidiferrobacterales</taxon>
        <taxon>Acidiferrobacteraceae</taxon>
        <taxon>Sulfurifustis</taxon>
    </lineage>
</organism>
<dbReference type="PROSITE" id="PS50893">
    <property type="entry name" value="ABC_TRANSPORTER_2"/>
    <property type="match status" value="1"/>
</dbReference>
<dbReference type="PANTHER" id="PTHR43394:SF1">
    <property type="entry name" value="ATP-BINDING CASSETTE SUB-FAMILY B MEMBER 10, MITOCHONDRIAL"/>
    <property type="match status" value="1"/>
</dbReference>
<evidence type="ECO:0000313" key="11">
    <source>
        <dbReference type="Proteomes" id="UP000218899"/>
    </source>
</evidence>
<keyword evidence="6 7" id="KW-0472">Membrane</keyword>
<evidence type="ECO:0000313" key="10">
    <source>
        <dbReference type="EMBL" id="BAU47513.1"/>
    </source>
</evidence>
<dbReference type="InterPro" id="IPR003439">
    <property type="entry name" value="ABC_transporter-like_ATP-bd"/>
</dbReference>
<dbReference type="InterPro" id="IPR027417">
    <property type="entry name" value="P-loop_NTPase"/>
</dbReference>
<dbReference type="Pfam" id="PF00664">
    <property type="entry name" value="ABC_membrane"/>
    <property type="match status" value="1"/>
</dbReference>
<evidence type="ECO:0000256" key="1">
    <source>
        <dbReference type="ARBA" id="ARBA00004651"/>
    </source>
</evidence>
<protein>
    <submittedName>
        <fullName evidence="10">ABC transporter ATP-binding protein</fullName>
    </submittedName>
</protein>
<dbReference type="Gene3D" id="3.40.50.300">
    <property type="entry name" value="P-loop containing nucleotide triphosphate hydrolases"/>
    <property type="match status" value="1"/>
</dbReference>